<dbReference type="EMBL" id="DVJS01000277">
    <property type="protein sequence ID" value="HIS98555.1"/>
    <property type="molecule type" value="Genomic_DNA"/>
</dbReference>
<gene>
    <name evidence="2" type="ORF">IAD42_11325</name>
</gene>
<accession>A0A9D1G6U8</accession>
<reference evidence="2" key="2">
    <citation type="journal article" date="2021" name="PeerJ">
        <title>Extensive microbial diversity within the chicken gut microbiome revealed by metagenomics and culture.</title>
        <authorList>
            <person name="Gilroy R."/>
            <person name="Ravi A."/>
            <person name="Getino M."/>
            <person name="Pursley I."/>
            <person name="Horton D.L."/>
            <person name="Alikhan N.F."/>
            <person name="Baker D."/>
            <person name="Gharbi K."/>
            <person name="Hall N."/>
            <person name="Watson M."/>
            <person name="Adriaenssens E.M."/>
            <person name="Foster-Nyarko E."/>
            <person name="Jarju S."/>
            <person name="Secka A."/>
            <person name="Antonio M."/>
            <person name="Oren A."/>
            <person name="Chaudhuri R.R."/>
            <person name="La Ragione R."/>
            <person name="Hildebrand F."/>
            <person name="Pallen M.J."/>
        </authorList>
    </citation>
    <scope>NUCLEOTIDE SEQUENCE</scope>
    <source>
        <strain evidence="2">ChiHecec3B27-6122</strain>
    </source>
</reference>
<evidence type="ECO:0000313" key="2">
    <source>
        <dbReference type="EMBL" id="HIS98555.1"/>
    </source>
</evidence>
<feature type="region of interest" description="Disordered" evidence="1">
    <location>
        <begin position="1"/>
        <end position="22"/>
    </location>
</feature>
<organism evidence="2 3">
    <name type="scientific">Candidatus Scatomorpha pullistercoris</name>
    <dbReference type="NCBI Taxonomy" id="2840929"/>
    <lineage>
        <taxon>Bacteria</taxon>
        <taxon>Bacillati</taxon>
        <taxon>Bacillota</taxon>
        <taxon>Clostridia</taxon>
        <taxon>Eubacteriales</taxon>
        <taxon>Candidatus Scatomorpha</taxon>
    </lineage>
</organism>
<sequence>MADEELDAVAGGCNGEEPTPSSISYGLLCVADMVKSIMEGRSESEFGSGELLCLDYTV</sequence>
<dbReference type="Proteomes" id="UP000886876">
    <property type="component" value="Unassembled WGS sequence"/>
</dbReference>
<protein>
    <submittedName>
        <fullName evidence="2">Uncharacterized protein</fullName>
    </submittedName>
</protein>
<comment type="caution">
    <text evidence="2">The sequence shown here is derived from an EMBL/GenBank/DDBJ whole genome shotgun (WGS) entry which is preliminary data.</text>
</comment>
<dbReference type="AlphaFoldDB" id="A0A9D1G6U8"/>
<evidence type="ECO:0000256" key="1">
    <source>
        <dbReference type="SAM" id="MobiDB-lite"/>
    </source>
</evidence>
<evidence type="ECO:0000313" key="3">
    <source>
        <dbReference type="Proteomes" id="UP000886876"/>
    </source>
</evidence>
<proteinExistence type="predicted"/>
<reference evidence="2" key="1">
    <citation type="submission" date="2020-10" db="EMBL/GenBank/DDBJ databases">
        <authorList>
            <person name="Gilroy R."/>
        </authorList>
    </citation>
    <scope>NUCLEOTIDE SEQUENCE</scope>
    <source>
        <strain evidence="2">ChiHecec3B27-6122</strain>
    </source>
</reference>
<name>A0A9D1G6U8_9FIRM</name>